<dbReference type="CDD" id="cd00303">
    <property type="entry name" value="retropepsin_like"/>
    <property type="match status" value="1"/>
</dbReference>
<dbReference type="InterPro" id="IPR050951">
    <property type="entry name" value="Retrovirus_Pol_polyprotein"/>
</dbReference>
<keyword evidence="11" id="KW-1185">Reference proteome</keyword>
<keyword evidence="6" id="KW-0378">Hydrolase</keyword>
<dbReference type="GO" id="GO:0003964">
    <property type="term" value="F:RNA-directed DNA polymerase activity"/>
    <property type="evidence" value="ECO:0007669"/>
    <property type="project" value="UniProtKB-KW"/>
</dbReference>
<evidence type="ECO:0000256" key="4">
    <source>
        <dbReference type="ARBA" id="ARBA00022722"/>
    </source>
</evidence>
<dbReference type="InterPro" id="IPR005162">
    <property type="entry name" value="Retrotrans_gag_dom"/>
</dbReference>
<dbReference type="InterPro" id="IPR041577">
    <property type="entry name" value="RT_RNaseH_2"/>
</dbReference>
<reference evidence="10 11" key="1">
    <citation type="journal article" date="2012" name="Nat. Biotechnol.">
        <title>Draft genome sequence of pigeonpea (Cajanus cajan), an orphan legume crop of resource-poor farmers.</title>
        <authorList>
            <person name="Varshney R.K."/>
            <person name="Chen W."/>
            <person name="Li Y."/>
            <person name="Bharti A.K."/>
            <person name="Saxena R.K."/>
            <person name="Schlueter J.A."/>
            <person name="Donoghue M.T."/>
            <person name="Azam S."/>
            <person name="Fan G."/>
            <person name="Whaley A.M."/>
            <person name="Farmer A.D."/>
            <person name="Sheridan J."/>
            <person name="Iwata A."/>
            <person name="Tuteja R."/>
            <person name="Penmetsa R.V."/>
            <person name="Wu W."/>
            <person name="Upadhyaya H.D."/>
            <person name="Yang S.P."/>
            <person name="Shah T."/>
            <person name="Saxena K.B."/>
            <person name="Michael T."/>
            <person name="McCombie W.R."/>
            <person name="Yang B."/>
            <person name="Zhang G."/>
            <person name="Yang H."/>
            <person name="Wang J."/>
            <person name="Spillane C."/>
            <person name="Cook D.R."/>
            <person name="May G.D."/>
            <person name="Xu X."/>
            <person name="Jackson S.A."/>
        </authorList>
    </citation>
    <scope>NUCLEOTIDE SEQUENCE [LARGE SCALE GENOMIC DNA]</scope>
    <source>
        <strain evidence="11">cv. Asha</strain>
    </source>
</reference>
<dbReference type="GO" id="GO:0004519">
    <property type="term" value="F:endonuclease activity"/>
    <property type="evidence" value="ECO:0007669"/>
    <property type="project" value="UniProtKB-KW"/>
</dbReference>
<evidence type="ECO:0000256" key="1">
    <source>
        <dbReference type="ARBA" id="ARBA00022670"/>
    </source>
</evidence>
<protein>
    <submittedName>
        <fullName evidence="10">Retrovirus-related Pol polyprotein from transposon 17.6</fullName>
    </submittedName>
</protein>
<keyword evidence="4" id="KW-0540">Nuclease</keyword>
<dbReference type="InterPro" id="IPR043128">
    <property type="entry name" value="Rev_trsase/Diguanyl_cyclase"/>
</dbReference>
<keyword evidence="3" id="KW-0548">Nucleotidyltransferase</keyword>
<dbReference type="GO" id="GO:0008233">
    <property type="term" value="F:peptidase activity"/>
    <property type="evidence" value="ECO:0007669"/>
    <property type="project" value="UniProtKB-KW"/>
</dbReference>
<proteinExistence type="predicted"/>
<dbReference type="InterPro" id="IPR021109">
    <property type="entry name" value="Peptidase_aspartic_dom_sf"/>
</dbReference>
<evidence type="ECO:0000256" key="7">
    <source>
        <dbReference type="ARBA" id="ARBA00022918"/>
    </source>
</evidence>
<dbReference type="InterPro" id="IPR000477">
    <property type="entry name" value="RT_dom"/>
</dbReference>
<dbReference type="FunFam" id="3.10.10.10:FF:000007">
    <property type="entry name" value="Retrovirus-related Pol polyprotein from transposon 17.6-like Protein"/>
    <property type="match status" value="1"/>
</dbReference>
<evidence type="ECO:0000256" key="3">
    <source>
        <dbReference type="ARBA" id="ARBA00022695"/>
    </source>
</evidence>
<dbReference type="PANTHER" id="PTHR37984:SF5">
    <property type="entry name" value="PROTEIN NYNRIN-LIKE"/>
    <property type="match status" value="1"/>
</dbReference>
<dbReference type="Pfam" id="PF03732">
    <property type="entry name" value="Retrotrans_gag"/>
    <property type="match status" value="1"/>
</dbReference>
<name>A0A151SWK0_CAJCA</name>
<dbReference type="OMA" id="THMISSQ"/>
<feature type="domain" description="Reverse transcriptase" evidence="9">
    <location>
        <begin position="472"/>
        <end position="651"/>
    </location>
</feature>
<organism evidence="10 11">
    <name type="scientific">Cajanus cajan</name>
    <name type="common">Pigeon pea</name>
    <name type="synonym">Cajanus indicus</name>
    <dbReference type="NCBI Taxonomy" id="3821"/>
    <lineage>
        <taxon>Eukaryota</taxon>
        <taxon>Viridiplantae</taxon>
        <taxon>Streptophyta</taxon>
        <taxon>Embryophyta</taxon>
        <taxon>Tracheophyta</taxon>
        <taxon>Spermatophyta</taxon>
        <taxon>Magnoliopsida</taxon>
        <taxon>eudicotyledons</taxon>
        <taxon>Gunneridae</taxon>
        <taxon>Pentapetalae</taxon>
        <taxon>rosids</taxon>
        <taxon>fabids</taxon>
        <taxon>Fabales</taxon>
        <taxon>Fabaceae</taxon>
        <taxon>Papilionoideae</taxon>
        <taxon>50 kb inversion clade</taxon>
        <taxon>NPAAA clade</taxon>
        <taxon>indigoferoid/millettioid clade</taxon>
        <taxon>Phaseoleae</taxon>
        <taxon>Cajanus</taxon>
    </lineage>
</organism>
<accession>A0A151SWK0</accession>
<dbReference type="PROSITE" id="PS50878">
    <property type="entry name" value="RT_POL"/>
    <property type="match status" value="1"/>
</dbReference>
<evidence type="ECO:0000256" key="2">
    <source>
        <dbReference type="ARBA" id="ARBA00022679"/>
    </source>
</evidence>
<keyword evidence="8" id="KW-0511">Multifunctional enzyme</keyword>
<evidence type="ECO:0000313" key="10">
    <source>
        <dbReference type="EMBL" id="KYP59153.1"/>
    </source>
</evidence>
<dbReference type="Gene3D" id="2.40.70.10">
    <property type="entry name" value="Acid Proteases"/>
    <property type="match status" value="1"/>
</dbReference>
<dbReference type="GO" id="GO:0006508">
    <property type="term" value="P:proteolysis"/>
    <property type="evidence" value="ECO:0007669"/>
    <property type="project" value="UniProtKB-KW"/>
</dbReference>
<keyword evidence="1" id="KW-0645">Protease</keyword>
<evidence type="ECO:0000256" key="6">
    <source>
        <dbReference type="ARBA" id="ARBA00022801"/>
    </source>
</evidence>
<dbReference type="PANTHER" id="PTHR37984">
    <property type="entry name" value="PROTEIN CBG26694"/>
    <property type="match status" value="1"/>
</dbReference>
<keyword evidence="5" id="KW-0255">Endonuclease</keyword>
<gene>
    <name evidence="10" type="ORF">KK1_014584</name>
</gene>
<keyword evidence="2" id="KW-0808">Transferase</keyword>
<evidence type="ECO:0000313" key="11">
    <source>
        <dbReference type="Proteomes" id="UP000075243"/>
    </source>
</evidence>
<sequence>MLQRLSAVQSWTDLKRALESQFGPSPFDFPMSELFKLQQTGTIFDYYMKFMSLANRSIGLPDEALLKCFLSGLHAEIRRDVIVQTPTSLIRAVALAKLYEERYSPTIKSDSTPVRRYSPVYSASFNTSQQQSKPVVKAYLPPLLPKPSIPPLANSQVKKISPAEMQLRREKGLFFFFDDKFTFNHKCPNRQYLFLNLEEDSVDSNIDPPPDIDQPVINTEIGIDDHHLSLNALKGGIGVGTIRFLANIDKLPVTVLIDGGSFDNFLQPRLAKFLKLPIEPAPMFKVMVGNGNYMTAEGLIQQLIIQAQGNLFQMPVYLLPISGADLILGASWLKTIDPHVANYESLHLKFLYNGKFVTLQGDVDHVPRQAHLHHIRRMVNTNSIAEVYSMKMVDPIMPSFTSLELLPDIEPEVDLLLTTYALVFSTPSKFPPPRAHGHSIPLMDGSAPVKVKPYRYPHSQKEEIEKLVAEMLHEGIIQPSKSPFSSPIILVKKKDGSWRVCTDYRALNAITIKDSFPIPTVDELIDELFGATIFSKLDLRSGYHQILLNPEDRYKNAFRTHHGHFEWLVMPFGLTNALATFQSLMNDIFHGLLRKFVLVFFDDILVYSSSLKDHLYHLEVVLQILQRQQLYARFSKCSFGVKEIDYLGHTLSGSGVAMDCNKLQAVKEWPRPINLKQLRGFLGLTGYYQRFVKGYAQIATPLTDLLKKYAFQWTVTADNAFQQLKEALTTAPVLAIPNFSVPFVLETDTSGSGVGAVLSQENHPIAYKKLSARMQNQSAYTREFYAITEALSKF</sequence>
<dbReference type="FunFam" id="3.30.70.270:FF:000020">
    <property type="entry name" value="Transposon Tf2-6 polyprotein-like Protein"/>
    <property type="match status" value="1"/>
</dbReference>
<evidence type="ECO:0000256" key="5">
    <source>
        <dbReference type="ARBA" id="ARBA00022759"/>
    </source>
</evidence>
<dbReference type="SUPFAM" id="SSF50630">
    <property type="entry name" value="Acid proteases"/>
    <property type="match status" value="1"/>
</dbReference>
<dbReference type="Pfam" id="PF17919">
    <property type="entry name" value="RT_RNaseH_2"/>
    <property type="match status" value="1"/>
</dbReference>
<dbReference type="EMBL" id="CM003612">
    <property type="protein sequence ID" value="KYP59153.1"/>
    <property type="molecule type" value="Genomic_DNA"/>
</dbReference>
<keyword evidence="7" id="KW-0695">RNA-directed DNA polymerase</keyword>
<dbReference type="AlphaFoldDB" id="A0A151SWK0"/>
<dbReference type="Pfam" id="PF00078">
    <property type="entry name" value="RVT_1"/>
    <property type="match status" value="1"/>
</dbReference>
<dbReference type="Proteomes" id="UP000075243">
    <property type="component" value="Chromosome 10"/>
</dbReference>
<evidence type="ECO:0000256" key="8">
    <source>
        <dbReference type="ARBA" id="ARBA00023268"/>
    </source>
</evidence>
<dbReference type="CDD" id="cd01647">
    <property type="entry name" value="RT_LTR"/>
    <property type="match status" value="1"/>
</dbReference>
<dbReference type="Gene3D" id="3.30.70.270">
    <property type="match status" value="2"/>
</dbReference>
<dbReference type="Gene3D" id="3.10.10.10">
    <property type="entry name" value="HIV Type 1 Reverse Transcriptase, subunit A, domain 1"/>
    <property type="match status" value="1"/>
</dbReference>
<dbReference type="SUPFAM" id="SSF56672">
    <property type="entry name" value="DNA/RNA polymerases"/>
    <property type="match status" value="1"/>
</dbReference>
<dbReference type="Gramene" id="C.cajan_14157.t">
    <property type="protein sequence ID" value="C.cajan_14157.t"/>
    <property type="gene ID" value="C.cajan_14157"/>
</dbReference>
<dbReference type="InterPro" id="IPR043502">
    <property type="entry name" value="DNA/RNA_pol_sf"/>
</dbReference>
<dbReference type="Pfam" id="PF08284">
    <property type="entry name" value="RVP_2"/>
    <property type="match status" value="1"/>
</dbReference>
<evidence type="ECO:0000259" key="9">
    <source>
        <dbReference type="PROSITE" id="PS50878"/>
    </source>
</evidence>